<name>A0A3G1KXS2_FORW1</name>
<proteinExistence type="predicted"/>
<feature type="transmembrane region" description="Helical" evidence="1">
    <location>
        <begin position="71"/>
        <end position="94"/>
    </location>
</feature>
<dbReference type="OrthoDB" id="9869761at2"/>
<accession>A0A3G1KXS2</accession>
<protein>
    <submittedName>
        <fullName evidence="2">Uncharacterized protein</fullName>
    </submittedName>
</protein>
<dbReference type="AlphaFoldDB" id="A0A3G1KXS2"/>
<dbReference type="KEGG" id="fwa:DCMF_23010"/>
<keyword evidence="1" id="KW-0812">Transmembrane</keyword>
<evidence type="ECO:0000313" key="2">
    <source>
        <dbReference type="EMBL" id="ATW27241.1"/>
    </source>
</evidence>
<keyword evidence="3" id="KW-1185">Reference proteome</keyword>
<dbReference type="Proteomes" id="UP000323521">
    <property type="component" value="Chromosome"/>
</dbReference>
<dbReference type="EMBL" id="CP017634">
    <property type="protein sequence ID" value="ATW27241.1"/>
    <property type="molecule type" value="Genomic_DNA"/>
</dbReference>
<reference evidence="2 3" key="1">
    <citation type="submission" date="2016-10" db="EMBL/GenBank/DDBJ databases">
        <title>Complete Genome Sequence of Peptococcaceae strain DCMF.</title>
        <authorList>
            <person name="Edwards R.J."/>
            <person name="Holland S.I."/>
            <person name="Deshpande N.P."/>
            <person name="Wong Y.K."/>
            <person name="Ertan H."/>
            <person name="Manefield M."/>
            <person name="Russell T.L."/>
            <person name="Lee M.J."/>
        </authorList>
    </citation>
    <scope>NUCLEOTIDE SEQUENCE [LARGE SCALE GENOMIC DNA]</scope>
    <source>
        <strain evidence="2 3">DCMF</strain>
    </source>
</reference>
<gene>
    <name evidence="2" type="ORF">DCMF_23010</name>
</gene>
<dbReference type="RefSeq" id="WP_148136589.1">
    <property type="nucleotide sequence ID" value="NZ_CP017634.1"/>
</dbReference>
<organism evidence="2 3">
    <name type="scientific">Formimonas warabiya</name>
    <dbReference type="NCBI Taxonomy" id="1761012"/>
    <lineage>
        <taxon>Bacteria</taxon>
        <taxon>Bacillati</taxon>
        <taxon>Bacillota</taxon>
        <taxon>Clostridia</taxon>
        <taxon>Eubacteriales</taxon>
        <taxon>Peptococcaceae</taxon>
        <taxon>Candidatus Formimonas</taxon>
    </lineage>
</organism>
<feature type="transmembrane region" description="Helical" evidence="1">
    <location>
        <begin position="154"/>
        <end position="172"/>
    </location>
</feature>
<sequence length="211" mass="24288">MRYFRAFEKSRTTGTGGRRPTAIKQAKRIDLKIFENNKFRTLKQLFCFILIFHQLLEMGKDDDMDRTCRGLVAGAVAGIAMNIWNLTDYYLFHITEIRFLDWAAVLLTWSRPPAAFQGVISLFVQLIWDAFLGAIFAHLLVLITSRELMIKSTLYSMILWFFFKIVVNFYRVPVLSGKQPFPGLLSNLAAIILWGIVLGLVLEKLNKTSEE</sequence>
<keyword evidence="1" id="KW-1133">Transmembrane helix</keyword>
<evidence type="ECO:0000313" key="3">
    <source>
        <dbReference type="Proteomes" id="UP000323521"/>
    </source>
</evidence>
<feature type="transmembrane region" description="Helical" evidence="1">
    <location>
        <begin position="184"/>
        <end position="202"/>
    </location>
</feature>
<keyword evidence="1" id="KW-0472">Membrane</keyword>
<feature type="transmembrane region" description="Helical" evidence="1">
    <location>
        <begin position="114"/>
        <end position="142"/>
    </location>
</feature>
<evidence type="ECO:0000256" key="1">
    <source>
        <dbReference type="SAM" id="Phobius"/>
    </source>
</evidence>